<feature type="compositionally biased region" description="Basic residues" evidence="1">
    <location>
        <begin position="14"/>
        <end position="26"/>
    </location>
</feature>
<proteinExistence type="predicted"/>
<protein>
    <submittedName>
        <fullName evidence="2">Uncharacterized protein</fullName>
    </submittedName>
</protein>
<evidence type="ECO:0000256" key="1">
    <source>
        <dbReference type="SAM" id="MobiDB-lite"/>
    </source>
</evidence>
<dbReference type="EMBL" id="JSZA02000178">
    <property type="protein sequence ID" value="KHD07129.1"/>
    <property type="molecule type" value="Genomic_DNA"/>
</dbReference>
<dbReference type="AlphaFoldDB" id="A0A0A6PA58"/>
<sequence length="164" mass="19668">MGNTKKQAREERKNRKRQEKLKKAHAFQKQVEPKKQAKKLQEFTERKAHYPVWQFSLLDWEGTWSWDVMDIKKSHEILKKLGDFETRTWGEIESNKEEGSHLVKVDDCPNPQVKERLEQLELDDIDELFSLRLSGKERIFGILEGFTLKILWYDSEHKVWPCNK</sequence>
<accession>A0A0A6PA58</accession>
<dbReference type="Proteomes" id="UP000030428">
    <property type="component" value="Unassembled WGS sequence"/>
</dbReference>
<keyword evidence="3" id="KW-1185">Reference proteome</keyword>
<comment type="caution">
    <text evidence="2">The sequence shown here is derived from an EMBL/GenBank/DDBJ whole genome shotgun (WGS) entry which is preliminary data.</text>
</comment>
<organism evidence="2 3">
    <name type="scientific">Candidatus Thiomargarita nelsonii</name>
    <dbReference type="NCBI Taxonomy" id="1003181"/>
    <lineage>
        <taxon>Bacteria</taxon>
        <taxon>Pseudomonadati</taxon>
        <taxon>Pseudomonadota</taxon>
        <taxon>Gammaproteobacteria</taxon>
        <taxon>Thiotrichales</taxon>
        <taxon>Thiotrichaceae</taxon>
        <taxon>Thiomargarita</taxon>
    </lineage>
</organism>
<name>A0A0A6PA58_9GAMM</name>
<evidence type="ECO:0000313" key="2">
    <source>
        <dbReference type="EMBL" id="KHD07129.1"/>
    </source>
</evidence>
<gene>
    <name evidence="2" type="ORF">PN36_28025</name>
</gene>
<feature type="region of interest" description="Disordered" evidence="1">
    <location>
        <begin position="1"/>
        <end position="35"/>
    </location>
</feature>
<reference evidence="2 3" key="1">
    <citation type="journal article" date="2016" name="Front. Microbiol.">
        <title>Single-Cell (Meta-)Genomics of a Dimorphic Candidatus Thiomargarita nelsonii Reveals Genomic Plasticity.</title>
        <authorList>
            <person name="Flood B.E."/>
            <person name="Fliss P."/>
            <person name="Jones D.S."/>
            <person name="Dick G.J."/>
            <person name="Jain S."/>
            <person name="Kaster A.K."/>
            <person name="Winkel M."/>
            <person name="Mussmann M."/>
            <person name="Bailey J."/>
        </authorList>
    </citation>
    <scope>NUCLEOTIDE SEQUENCE [LARGE SCALE GENOMIC DNA]</scope>
    <source>
        <strain evidence="2">Hydrate Ridge</strain>
    </source>
</reference>
<evidence type="ECO:0000313" key="3">
    <source>
        <dbReference type="Proteomes" id="UP000030428"/>
    </source>
</evidence>